<dbReference type="STRING" id="46835.A0A504YXK5"/>
<evidence type="ECO:0000313" key="2">
    <source>
        <dbReference type="EMBL" id="TPP66234.1"/>
    </source>
</evidence>
<protein>
    <submittedName>
        <fullName evidence="2">Uncharacterized protein</fullName>
    </submittedName>
</protein>
<keyword evidence="3" id="KW-1185">Reference proteome</keyword>
<keyword evidence="1" id="KW-1133">Transmembrane helix</keyword>
<sequence>MLKVIREFSYGLVVPKIKSSFSYDESVKSVKYLTPLRALREFILTPEAYEKHGGKEAFELRRKIIKDMERRAKADIFNLKKALKYFKNSLDSHKLNPSRMVDKRDSLFTTGAGRVVLFAIAVYVISCSLVPYDMHFGRNDAM</sequence>
<keyword evidence="1" id="KW-0472">Membrane</keyword>
<comment type="caution">
    <text evidence="2">The sequence shown here is derived from an EMBL/GenBank/DDBJ whole genome shotgun (WGS) entry which is preliminary data.</text>
</comment>
<dbReference type="OrthoDB" id="435980at2759"/>
<keyword evidence="1" id="KW-0812">Transmembrane</keyword>
<dbReference type="EMBL" id="SUNJ01002127">
    <property type="protein sequence ID" value="TPP66234.1"/>
    <property type="molecule type" value="Genomic_DNA"/>
</dbReference>
<evidence type="ECO:0000256" key="1">
    <source>
        <dbReference type="SAM" id="Phobius"/>
    </source>
</evidence>
<feature type="transmembrane region" description="Helical" evidence="1">
    <location>
        <begin position="107"/>
        <end position="132"/>
    </location>
</feature>
<organism evidence="2 3">
    <name type="scientific">Fasciola gigantica</name>
    <name type="common">Giant liver fluke</name>
    <dbReference type="NCBI Taxonomy" id="46835"/>
    <lineage>
        <taxon>Eukaryota</taxon>
        <taxon>Metazoa</taxon>
        <taxon>Spiralia</taxon>
        <taxon>Lophotrochozoa</taxon>
        <taxon>Platyhelminthes</taxon>
        <taxon>Trematoda</taxon>
        <taxon>Digenea</taxon>
        <taxon>Plagiorchiida</taxon>
        <taxon>Echinostomata</taxon>
        <taxon>Echinostomatoidea</taxon>
        <taxon>Fasciolidae</taxon>
        <taxon>Fasciola</taxon>
    </lineage>
</organism>
<reference evidence="2 3" key="1">
    <citation type="submission" date="2019-04" db="EMBL/GenBank/DDBJ databases">
        <title>Annotation for the trematode Fasciola gigantica.</title>
        <authorList>
            <person name="Choi Y.-J."/>
        </authorList>
    </citation>
    <scope>NUCLEOTIDE SEQUENCE [LARGE SCALE GENOMIC DNA]</scope>
    <source>
        <strain evidence="2">Uganda_cow_1</strain>
    </source>
</reference>
<name>A0A504YXK5_FASGI</name>
<accession>A0A504YXK5</accession>
<proteinExistence type="predicted"/>
<evidence type="ECO:0000313" key="3">
    <source>
        <dbReference type="Proteomes" id="UP000316759"/>
    </source>
</evidence>
<dbReference type="AlphaFoldDB" id="A0A504YXK5"/>
<dbReference type="Proteomes" id="UP000316759">
    <property type="component" value="Unassembled WGS sequence"/>
</dbReference>
<gene>
    <name evidence="2" type="ORF">FGIG_09628</name>
</gene>